<evidence type="ECO:0000256" key="2">
    <source>
        <dbReference type="ARBA" id="ARBA00022840"/>
    </source>
</evidence>
<comment type="caution">
    <text evidence="5">The sequence shown here is derived from an EMBL/GenBank/DDBJ whole genome shotgun (WGS) entry which is preliminary data.</text>
</comment>
<dbReference type="Proteomes" id="UP000434036">
    <property type="component" value="Unassembled WGS sequence"/>
</dbReference>
<keyword evidence="6" id="KW-1185">Reference proteome</keyword>
<dbReference type="RefSeq" id="WP_160624682.1">
    <property type="nucleotide sequence ID" value="NZ_WUUQ01000001.1"/>
</dbReference>
<dbReference type="EC" id="1.17.4.2" evidence="5"/>
<dbReference type="GO" id="GO:0006260">
    <property type="term" value="P:DNA replication"/>
    <property type="evidence" value="ECO:0007669"/>
    <property type="project" value="InterPro"/>
</dbReference>
<name>A0A6N8U2X4_9FIRM</name>
<dbReference type="InterPro" id="IPR005144">
    <property type="entry name" value="ATP-cone_dom"/>
</dbReference>
<dbReference type="Pfam" id="PF13597">
    <property type="entry name" value="NRDD"/>
    <property type="match status" value="1"/>
</dbReference>
<organism evidence="5 6">
    <name type="scientific">Copranaerobaculum intestinale</name>
    <dbReference type="NCBI Taxonomy" id="2692629"/>
    <lineage>
        <taxon>Bacteria</taxon>
        <taxon>Bacillati</taxon>
        <taxon>Bacillota</taxon>
        <taxon>Erysipelotrichia</taxon>
        <taxon>Erysipelotrichales</taxon>
        <taxon>Erysipelotrichaceae</taxon>
        <taxon>Copranaerobaculum</taxon>
    </lineage>
</organism>
<dbReference type="Gene3D" id="3.20.70.20">
    <property type="match status" value="1"/>
</dbReference>
<evidence type="ECO:0000256" key="1">
    <source>
        <dbReference type="ARBA" id="ARBA00022741"/>
    </source>
</evidence>
<dbReference type="SUPFAM" id="SSF51998">
    <property type="entry name" value="PFL-like glycyl radical enzymes"/>
    <property type="match status" value="1"/>
</dbReference>
<dbReference type="Pfam" id="PF03477">
    <property type="entry name" value="ATP-cone"/>
    <property type="match status" value="1"/>
</dbReference>
<feature type="domain" description="ATP-cone" evidence="4">
    <location>
        <begin position="3"/>
        <end position="100"/>
    </location>
</feature>
<dbReference type="EMBL" id="WUUQ01000001">
    <property type="protein sequence ID" value="MXQ72618.1"/>
    <property type="molecule type" value="Genomic_DNA"/>
</dbReference>
<dbReference type="NCBIfam" id="NF005497">
    <property type="entry name" value="PRK07111.1"/>
    <property type="match status" value="1"/>
</dbReference>
<keyword evidence="2 3" id="KW-0067">ATP-binding</keyword>
<dbReference type="GO" id="GO:0008998">
    <property type="term" value="F:ribonucleoside-triphosphate reductase (thioredoxin) activity"/>
    <property type="evidence" value="ECO:0007669"/>
    <property type="project" value="UniProtKB-EC"/>
</dbReference>
<protein>
    <submittedName>
        <fullName evidence="5">Anaerobic ribonucleoside triphosphate reductase</fullName>
        <ecNumber evidence="5">1.17.4.2</ecNumber>
    </submittedName>
</protein>
<dbReference type="GO" id="GO:0005524">
    <property type="term" value="F:ATP binding"/>
    <property type="evidence" value="ECO:0007669"/>
    <property type="project" value="UniProtKB-UniRule"/>
</dbReference>
<sequence>MITHIQKRDGREIHFVPEKITRAIFLAASSVAKEKGSDADYQTAEALTAKAVGMLERLYPNGKPTVEQVQDAVVKTLIESGHAKTSEAYILYRAERSRVRSMKTRLMKNISEITFADSKDADVKRENANIDGNTAMGTMLQYGSTVSREFCMSELMSPRHAQLHENGDIHIHDMDFMNMGTLTCCQIDLNKLFEGGFSTGHGFLREPQDITSYAALAAIAIQSDQNDQHGGQSIPAFDYYMAPGITKTFRREYINNMNRALRLFIDADIDVKEALKSLMAEHLSYPALDMDDAYLDIQREYLRTEFCLDEKMLQKIEAFVYKEAYVETDKKTYQAMEAFIHNLNTMHSRAGAQVPFSSINFGTDTSSQGRMVSRNLLLAQEAGLGDGETPIFPILIFKVKEGVNFNEQDINYDLFKLSCRVSAKRLFPNFSFIDAPFNLQYYKEGHPETEATYMGCRTRVVGNVCGDEIVTGRGNLSFTTINLPRLGIKHGVVLGGEFDEGGFFDELDEKIDAVIEQLLERMVIQGNKKVKNFPFLMGQGVWLGADKLGAEDTLNEVIKQGTLTIGFIGLAECLKALIGEHHGESEQAQELGIKIISHMRARMEDASATYQLNFSLIATPAEGLSGRFTRMDKKAYGILPGVTDRDYYTNSFHVPVYYPITAFAKIQKEAPYHTLTNAGHISYVEVDGDPSGNLEAFESIIRCMKESGIGYGSINHPVDRDPVCGYSGVIESHICPKCGRDETLSACKFEKIRRITGYLVGTVDRFNNAKAAEEHDRVKHGI</sequence>
<evidence type="ECO:0000259" key="4">
    <source>
        <dbReference type="PROSITE" id="PS51161"/>
    </source>
</evidence>
<gene>
    <name evidence="5" type="ORF">GSF08_01495</name>
</gene>
<dbReference type="InterPro" id="IPR012833">
    <property type="entry name" value="NrdD"/>
</dbReference>
<dbReference type="AlphaFoldDB" id="A0A6N8U2X4"/>
<dbReference type="GO" id="GO:0009265">
    <property type="term" value="P:2'-deoxyribonucleotide biosynthetic process"/>
    <property type="evidence" value="ECO:0007669"/>
    <property type="project" value="TreeGrafter"/>
</dbReference>
<dbReference type="GO" id="GO:0004748">
    <property type="term" value="F:ribonucleoside-diphosphate reductase activity, thioredoxin disulfide as acceptor"/>
    <property type="evidence" value="ECO:0007669"/>
    <property type="project" value="TreeGrafter"/>
</dbReference>
<dbReference type="NCBIfam" id="TIGR02487">
    <property type="entry name" value="NrdD"/>
    <property type="match status" value="1"/>
</dbReference>
<keyword evidence="1 3" id="KW-0547">Nucleotide-binding</keyword>
<reference evidence="5 6" key="2">
    <citation type="submission" date="2020-01" db="EMBL/GenBank/DDBJ databases">
        <title>Clostridiaceae sp. nov. isolated from the gut of human by culturomics.</title>
        <authorList>
            <person name="Chang Y."/>
        </authorList>
    </citation>
    <scope>NUCLEOTIDE SEQUENCE [LARGE SCALE GENOMIC DNA]</scope>
    <source>
        <strain evidence="5 6">DONG20-135</strain>
    </source>
</reference>
<evidence type="ECO:0000313" key="6">
    <source>
        <dbReference type="Proteomes" id="UP000434036"/>
    </source>
</evidence>
<dbReference type="PANTHER" id="PTHR21075">
    <property type="entry name" value="ANAEROBIC RIBONUCLEOSIDE-TRIPHOSPHATE REDUCTASE"/>
    <property type="match status" value="1"/>
</dbReference>
<evidence type="ECO:0000313" key="5">
    <source>
        <dbReference type="EMBL" id="MXQ72618.1"/>
    </source>
</evidence>
<dbReference type="CDD" id="cd01675">
    <property type="entry name" value="RNR_III"/>
    <property type="match status" value="1"/>
</dbReference>
<keyword evidence="5" id="KW-0560">Oxidoreductase</keyword>
<accession>A0A6N8U2X4</accession>
<dbReference type="PROSITE" id="PS51161">
    <property type="entry name" value="ATP_CONE"/>
    <property type="match status" value="1"/>
</dbReference>
<proteinExistence type="predicted"/>
<evidence type="ECO:0000256" key="3">
    <source>
        <dbReference type="PROSITE-ProRule" id="PRU00492"/>
    </source>
</evidence>
<dbReference type="GO" id="GO:0031250">
    <property type="term" value="C:anaerobic ribonucleoside-triphosphate reductase complex"/>
    <property type="evidence" value="ECO:0007669"/>
    <property type="project" value="TreeGrafter"/>
</dbReference>
<dbReference type="PANTHER" id="PTHR21075:SF0">
    <property type="entry name" value="ANAEROBIC RIBONUCLEOSIDE-TRIPHOSPHATE REDUCTASE"/>
    <property type="match status" value="1"/>
</dbReference>
<reference evidence="5 6" key="1">
    <citation type="submission" date="2019-12" db="EMBL/GenBank/DDBJ databases">
        <authorList>
            <person name="Yang R."/>
        </authorList>
    </citation>
    <scope>NUCLEOTIDE SEQUENCE [LARGE SCALE GENOMIC DNA]</scope>
    <source>
        <strain evidence="5 6">DONG20-135</strain>
    </source>
</reference>